<dbReference type="PANTHER" id="PTHR23526:SF2">
    <property type="entry name" value="MAJOR FACILITATOR SUPERFAMILY (MFS) PROFILE DOMAIN-CONTAINING PROTEIN"/>
    <property type="match status" value="1"/>
</dbReference>
<feature type="transmembrane region" description="Helical" evidence="4">
    <location>
        <begin position="346"/>
        <end position="367"/>
    </location>
</feature>
<feature type="transmembrane region" description="Helical" evidence="4">
    <location>
        <begin position="312"/>
        <end position="334"/>
    </location>
</feature>
<proteinExistence type="predicted"/>
<keyword evidence="7" id="KW-1185">Reference proteome</keyword>
<organism evidence="6 7">
    <name type="scientific">Tichowtungia aerotolerans</name>
    <dbReference type="NCBI Taxonomy" id="2697043"/>
    <lineage>
        <taxon>Bacteria</taxon>
        <taxon>Pseudomonadati</taxon>
        <taxon>Kiritimatiellota</taxon>
        <taxon>Tichowtungiia</taxon>
        <taxon>Tichowtungiales</taxon>
        <taxon>Tichowtungiaceae</taxon>
        <taxon>Tichowtungia</taxon>
    </lineage>
</organism>
<dbReference type="RefSeq" id="WP_160629198.1">
    <property type="nucleotide sequence ID" value="NZ_CP047593.1"/>
</dbReference>
<dbReference type="InterPro" id="IPR052528">
    <property type="entry name" value="Sugar_transport-like"/>
</dbReference>
<reference evidence="6 7" key="1">
    <citation type="submission" date="2020-01" db="EMBL/GenBank/DDBJ databases">
        <title>Ponticoccus aerotolerans gen. nov., sp. nov., an anaerobic bacterium and proposal of Ponticoccusceae fam. nov., Ponticoccusles ord. nov. and Ponticoccuse classis nov. in the phylum Kiritimatiellaeota.</title>
        <authorList>
            <person name="Zhou L.Y."/>
            <person name="Du Z.J."/>
        </authorList>
    </citation>
    <scope>NUCLEOTIDE SEQUENCE [LARGE SCALE GENOMIC DNA]</scope>
    <source>
        <strain evidence="6 7">S-5007</strain>
    </source>
</reference>
<evidence type="ECO:0000256" key="1">
    <source>
        <dbReference type="ARBA" id="ARBA00022692"/>
    </source>
</evidence>
<protein>
    <submittedName>
        <fullName evidence="6">MFS transporter</fullName>
    </submittedName>
</protein>
<evidence type="ECO:0000256" key="4">
    <source>
        <dbReference type="SAM" id="Phobius"/>
    </source>
</evidence>
<feature type="transmembrane region" description="Helical" evidence="4">
    <location>
        <begin position="12"/>
        <end position="34"/>
    </location>
</feature>
<dbReference type="EMBL" id="CP047593">
    <property type="protein sequence ID" value="QHI70019.1"/>
    <property type="molecule type" value="Genomic_DNA"/>
</dbReference>
<dbReference type="Gene3D" id="1.20.1250.20">
    <property type="entry name" value="MFS general substrate transporter like domains"/>
    <property type="match status" value="1"/>
</dbReference>
<dbReference type="InterPro" id="IPR011701">
    <property type="entry name" value="MFS"/>
</dbReference>
<feature type="transmembrane region" description="Helical" evidence="4">
    <location>
        <begin position="225"/>
        <end position="243"/>
    </location>
</feature>
<feature type="transmembrane region" description="Helical" evidence="4">
    <location>
        <begin position="79"/>
        <end position="100"/>
    </location>
</feature>
<evidence type="ECO:0000259" key="5">
    <source>
        <dbReference type="PROSITE" id="PS50850"/>
    </source>
</evidence>
<feature type="transmembrane region" description="Helical" evidence="4">
    <location>
        <begin position="387"/>
        <end position="408"/>
    </location>
</feature>
<dbReference type="GO" id="GO:0022857">
    <property type="term" value="F:transmembrane transporter activity"/>
    <property type="evidence" value="ECO:0007669"/>
    <property type="project" value="InterPro"/>
</dbReference>
<dbReference type="CDD" id="cd06174">
    <property type="entry name" value="MFS"/>
    <property type="match status" value="1"/>
</dbReference>
<feature type="transmembrane region" description="Helical" evidence="4">
    <location>
        <begin position="106"/>
        <end position="129"/>
    </location>
</feature>
<keyword evidence="3 4" id="KW-0472">Membrane</keyword>
<feature type="transmembrane region" description="Helical" evidence="4">
    <location>
        <begin position="166"/>
        <end position="184"/>
    </location>
</feature>
<keyword evidence="2 4" id="KW-1133">Transmembrane helix</keyword>
<feature type="transmembrane region" description="Helical" evidence="4">
    <location>
        <begin position="286"/>
        <end position="306"/>
    </location>
</feature>
<evidence type="ECO:0000256" key="2">
    <source>
        <dbReference type="ARBA" id="ARBA00022989"/>
    </source>
</evidence>
<dbReference type="AlphaFoldDB" id="A0A6P1M5F4"/>
<feature type="transmembrane region" description="Helical" evidence="4">
    <location>
        <begin position="141"/>
        <end position="160"/>
    </location>
</feature>
<dbReference type="SUPFAM" id="SSF103473">
    <property type="entry name" value="MFS general substrate transporter"/>
    <property type="match status" value="1"/>
</dbReference>
<sequence length="423" mass="46173">MLTTEEFKKVSRIIIVAQCLGMMAGALFQNSFYLNYLAARGLDSPRIAMLMPIPLFVTMLLAIPFAYLSDRMGKKRTSIWGQILTAAGIFILIPEIPWATAAVVTAFSVMSIGGSLQAGAWLALLSPIVPEKIRGRFFSRLRVAFQICMIVFSFIISRLLKLNSGIPVFQGVLVFVVITNLFRIQVFNRIPELETPHHEPPKQRHIFAALKAVLQHMSYRRLNSYVFLSTLFTASAPTLFGLLEKDILLFTPARISLMGTLLVTGGMIGCWIGGHLVDRYGAMKMFVLGHIGYITILISVLFREWAAWSSVIHMSLVSILFSISGGIVGISVGAETLALMPRDNKSLAGAFNGTAMSCAGALSGFAIASLLEHSLLPSGWTLLGKTFSAYDSILLTFAGGIALLLIVLRNPEKNTDLPPKNSA</sequence>
<gene>
    <name evidence="6" type="ORF">GT409_11360</name>
</gene>
<accession>A0A6P1M5F4</accession>
<dbReference type="InterPro" id="IPR036259">
    <property type="entry name" value="MFS_trans_sf"/>
</dbReference>
<evidence type="ECO:0000313" key="7">
    <source>
        <dbReference type="Proteomes" id="UP000464954"/>
    </source>
</evidence>
<dbReference type="Proteomes" id="UP000464954">
    <property type="component" value="Chromosome"/>
</dbReference>
<dbReference type="PANTHER" id="PTHR23526">
    <property type="entry name" value="INTEGRAL MEMBRANE TRANSPORT PROTEIN-RELATED"/>
    <property type="match status" value="1"/>
</dbReference>
<feature type="transmembrane region" description="Helical" evidence="4">
    <location>
        <begin position="46"/>
        <end position="67"/>
    </location>
</feature>
<evidence type="ECO:0000313" key="6">
    <source>
        <dbReference type="EMBL" id="QHI70019.1"/>
    </source>
</evidence>
<feature type="transmembrane region" description="Helical" evidence="4">
    <location>
        <begin position="255"/>
        <end position="274"/>
    </location>
</feature>
<keyword evidence="1 4" id="KW-0812">Transmembrane</keyword>
<dbReference type="Pfam" id="PF07690">
    <property type="entry name" value="MFS_1"/>
    <property type="match status" value="1"/>
</dbReference>
<dbReference type="InterPro" id="IPR020846">
    <property type="entry name" value="MFS_dom"/>
</dbReference>
<evidence type="ECO:0000256" key="3">
    <source>
        <dbReference type="ARBA" id="ARBA00023136"/>
    </source>
</evidence>
<name>A0A6P1M5F4_9BACT</name>
<dbReference type="KEGG" id="taer:GT409_11360"/>
<dbReference type="PROSITE" id="PS50850">
    <property type="entry name" value="MFS"/>
    <property type="match status" value="1"/>
</dbReference>
<feature type="domain" description="Major facilitator superfamily (MFS) profile" evidence="5">
    <location>
        <begin position="1"/>
        <end position="414"/>
    </location>
</feature>